<dbReference type="InterPro" id="IPR013024">
    <property type="entry name" value="GGCT-like"/>
</dbReference>
<dbReference type="EMBL" id="DMAI01000105">
    <property type="protein sequence ID" value="HAE47073.1"/>
    <property type="molecule type" value="Genomic_DNA"/>
</dbReference>
<dbReference type="InterPro" id="IPR036568">
    <property type="entry name" value="GGCT-like_sf"/>
</dbReference>
<dbReference type="PANTHER" id="PTHR12192">
    <property type="entry name" value="CATION TRANSPORT PROTEIN CHAC-RELATED"/>
    <property type="match status" value="1"/>
</dbReference>
<feature type="region of interest" description="Disordered" evidence="3">
    <location>
        <begin position="1"/>
        <end position="45"/>
    </location>
</feature>
<evidence type="ECO:0000313" key="4">
    <source>
        <dbReference type="EMBL" id="HAE47073.1"/>
    </source>
</evidence>
<keyword evidence="4" id="KW-0808">Transferase</keyword>
<dbReference type="GO" id="GO:0005737">
    <property type="term" value="C:cytoplasm"/>
    <property type="evidence" value="ECO:0007669"/>
    <property type="project" value="TreeGrafter"/>
</dbReference>
<proteinExistence type="predicted"/>
<organism evidence="4 5">
    <name type="scientific">Tistrella mobilis</name>
    <dbReference type="NCBI Taxonomy" id="171437"/>
    <lineage>
        <taxon>Bacteria</taxon>
        <taxon>Pseudomonadati</taxon>
        <taxon>Pseudomonadota</taxon>
        <taxon>Alphaproteobacteria</taxon>
        <taxon>Geminicoccales</taxon>
        <taxon>Geminicoccaceae</taxon>
        <taxon>Tistrella</taxon>
    </lineage>
</organism>
<feature type="compositionally biased region" description="Low complexity" evidence="3">
    <location>
        <begin position="7"/>
        <end position="35"/>
    </location>
</feature>
<dbReference type="GO" id="GO:0061928">
    <property type="term" value="F:glutathione specific gamma-glutamylcyclotransferase activity"/>
    <property type="evidence" value="ECO:0007669"/>
    <property type="project" value="UniProtKB-EC"/>
</dbReference>
<dbReference type="PANTHER" id="PTHR12192:SF2">
    <property type="entry name" value="GLUTATHIONE-SPECIFIC GAMMA-GLUTAMYLCYCLOTRANSFERASE 2"/>
    <property type="match status" value="1"/>
</dbReference>
<dbReference type="InterPro" id="IPR006840">
    <property type="entry name" value="ChaC"/>
</dbReference>
<gene>
    <name evidence="4" type="ORF">DCK97_06600</name>
</gene>
<reference evidence="4 5" key="1">
    <citation type="journal article" date="2018" name="Nat. Biotechnol.">
        <title>A standardized bacterial taxonomy based on genome phylogeny substantially revises the tree of life.</title>
        <authorList>
            <person name="Parks D.H."/>
            <person name="Chuvochina M."/>
            <person name="Waite D.W."/>
            <person name="Rinke C."/>
            <person name="Skarshewski A."/>
            <person name="Chaumeil P.A."/>
            <person name="Hugenholtz P."/>
        </authorList>
    </citation>
    <scope>NUCLEOTIDE SEQUENCE [LARGE SCALE GENOMIC DNA]</scope>
    <source>
        <strain evidence="4">UBA8739</strain>
    </source>
</reference>
<comment type="caution">
    <text evidence="4">The sequence shown here is derived from an EMBL/GenBank/DDBJ whole genome shotgun (WGS) entry which is preliminary data.</text>
</comment>
<keyword evidence="2" id="KW-0456">Lyase</keyword>
<protein>
    <recommendedName>
        <fullName evidence="1">glutathione-specific gamma-glutamylcyclotransferase</fullName>
        <ecNumber evidence="1">4.3.2.7</ecNumber>
    </recommendedName>
</protein>
<dbReference type="AlphaFoldDB" id="A0A3B9IIB7"/>
<accession>A0A3B9IIB7</accession>
<evidence type="ECO:0000256" key="3">
    <source>
        <dbReference type="SAM" id="MobiDB-lite"/>
    </source>
</evidence>
<sequence length="277" mass="29810">MTSPDNGRAAALSETTAASGTTTGSGTIGSGTADGPLAGGGPHGVTREMLQADEIRRRFARLYPHIHILDDAELAQSLEEMLDTAPPGAFAGGAPRLFGYGSLMWNPCVAITERRRARVVGLHRSFCLWMPFGRGTPDQPGLMLALDRGGSCTAMTLMPDPADWRAELALIWRREMLTASYLPRWVSAQTPDGPVPALTFVINPAHERYAGRLTEDQTARIIAHATGELGSSADYLRACVGALDAAGIHDRRMVALLSRVEYHQQAYTDMPPDISGR</sequence>
<dbReference type="Proteomes" id="UP000257706">
    <property type="component" value="Unassembled WGS sequence"/>
</dbReference>
<dbReference type="EC" id="4.3.2.7" evidence="1"/>
<dbReference type="CDD" id="cd06661">
    <property type="entry name" value="GGCT_like"/>
    <property type="match status" value="1"/>
</dbReference>
<evidence type="ECO:0000313" key="5">
    <source>
        <dbReference type="Proteomes" id="UP000257706"/>
    </source>
</evidence>
<dbReference type="Pfam" id="PF04752">
    <property type="entry name" value="ChaC"/>
    <property type="match status" value="1"/>
</dbReference>
<name>A0A3B9IIB7_9PROT</name>
<evidence type="ECO:0000256" key="2">
    <source>
        <dbReference type="ARBA" id="ARBA00023239"/>
    </source>
</evidence>
<dbReference type="SUPFAM" id="SSF110857">
    <property type="entry name" value="Gamma-glutamyl cyclotransferase-like"/>
    <property type="match status" value="1"/>
</dbReference>
<evidence type="ECO:0000256" key="1">
    <source>
        <dbReference type="ARBA" id="ARBA00012344"/>
    </source>
</evidence>
<dbReference type="Gene3D" id="3.10.490.10">
    <property type="entry name" value="Gamma-glutamyl cyclotransferase-like"/>
    <property type="match status" value="1"/>
</dbReference>
<dbReference type="GO" id="GO:0006751">
    <property type="term" value="P:glutathione catabolic process"/>
    <property type="evidence" value="ECO:0007669"/>
    <property type="project" value="InterPro"/>
</dbReference>
<dbReference type="GO" id="GO:0016740">
    <property type="term" value="F:transferase activity"/>
    <property type="evidence" value="ECO:0007669"/>
    <property type="project" value="UniProtKB-KW"/>
</dbReference>